<evidence type="ECO:0000313" key="1">
    <source>
        <dbReference type="EMBL" id="CAG8759647.1"/>
    </source>
</evidence>
<protein>
    <submittedName>
        <fullName evidence="1">15565_t:CDS:1</fullName>
    </submittedName>
</protein>
<name>A0A9N9J4V8_9GLOM</name>
<feature type="non-terminal residue" evidence="1">
    <location>
        <position position="1"/>
    </location>
</feature>
<keyword evidence="2" id="KW-1185">Reference proteome</keyword>
<reference evidence="1" key="1">
    <citation type="submission" date="2021-06" db="EMBL/GenBank/DDBJ databases">
        <authorList>
            <person name="Kallberg Y."/>
            <person name="Tangrot J."/>
            <person name="Rosling A."/>
        </authorList>
    </citation>
    <scope>NUCLEOTIDE SEQUENCE</scope>
    <source>
        <strain evidence="1">UK204</strain>
    </source>
</reference>
<proteinExistence type="predicted"/>
<comment type="caution">
    <text evidence="1">The sequence shown here is derived from an EMBL/GenBank/DDBJ whole genome shotgun (WGS) entry which is preliminary data.</text>
</comment>
<gene>
    <name evidence="1" type="ORF">FCALED_LOCUS16847</name>
</gene>
<dbReference type="OrthoDB" id="2434612at2759"/>
<accession>A0A9N9J4V8</accession>
<sequence length="41" mass="4696">AISSCSCSVRMTDTLYKYQEAISMRFHIISLNFIPLLTLND</sequence>
<dbReference type="Proteomes" id="UP000789570">
    <property type="component" value="Unassembled WGS sequence"/>
</dbReference>
<dbReference type="AlphaFoldDB" id="A0A9N9J4V8"/>
<evidence type="ECO:0000313" key="2">
    <source>
        <dbReference type="Proteomes" id="UP000789570"/>
    </source>
</evidence>
<dbReference type="EMBL" id="CAJVPQ010021962">
    <property type="protein sequence ID" value="CAG8759647.1"/>
    <property type="molecule type" value="Genomic_DNA"/>
</dbReference>
<organism evidence="1 2">
    <name type="scientific">Funneliformis caledonium</name>
    <dbReference type="NCBI Taxonomy" id="1117310"/>
    <lineage>
        <taxon>Eukaryota</taxon>
        <taxon>Fungi</taxon>
        <taxon>Fungi incertae sedis</taxon>
        <taxon>Mucoromycota</taxon>
        <taxon>Glomeromycotina</taxon>
        <taxon>Glomeromycetes</taxon>
        <taxon>Glomerales</taxon>
        <taxon>Glomeraceae</taxon>
        <taxon>Funneliformis</taxon>
    </lineage>
</organism>